<organism evidence="1">
    <name type="scientific">Paraconexibacter sp. AEG42_29</name>
    <dbReference type="NCBI Taxonomy" id="2997339"/>
    <lineage>
        <taxon>Bacteria</taxon>
        <taxon>Bacillati</taxon>
        <taxon>Actinomycetota</taxon>
        <taxon>Thermoleophilia</taxon>
        <taxon>Solirubrobacterales</taxon>
        <taxon>Paraconexibacteraceae</taxon>
        <taxon>Paraconexibacter</taxon>
    </lineage>
</organism>
<dbReference type="EMBL" id="CP114014">
    <property type="protein sequence ID" value="XAY06022.1"/>
    <property type="molecule type" value="Genomic_DNA"/>
</dbReference>
<dbReference type="AlphaFoldDB" id="A0AAU7AWM8"/>
<proteinExistence type="predicted"/>
<evidence type="ECO:0000313" key="1">
    <source>
        <dbReference type="EMBL" id="XAY06022.1"/>
    </source>
</evidence>
<gene>
    <name evidence="1" type="ORF">DSM112329_02883</name>
</gene>
<protein>
    <submittedName>
        <fullName evidence="1">Uncharacterized protein</fullName>
    </submittedName>
</protein>
<name>A0AAU7AWM8_9ACTN</name>
<dbReference type="KEGG" id="parq:DSM112329_02883"/>
<reference evidence="1" key="1">
    <citation type="submission" date="2022-12" db="EMBL/GenBank/DDBJ databases">
        <title>Paraconexibacter alkalitolerans sp. nov. and Baekduia alba sp. nov., isolated from soil and emended description of the genera Paraconexibacter (Chun et al., 2020) and Baekduia (An et al., 2020).</title>
        <authorList>
            <person name="Vieira S."/>
            <person name="Huber K.J."/>
            <person name="Geppert A."/>
            <person name="Wolf J."/>
            <person name="Neumann-Schaal M."/>
            <person name="Muesken M."/>
            <person name="Overmann J."/>
        </authorList>
    </citation>
    <scope>NUCLEOTIDE SEQUENCE</scope>
    <source>
        <strain evidence="1">AEG42_29</strain>
    </source>
</reference>
<sequence length="214" mass="23140">MISQVDHDLEVLEQVLGENEFDHVGVIVGTTWLPEAERFDIVVRARPTPDTGAGQWSIACHSPIRWAITESPIVEAELLDDHPALLDIVDEQAELYFRGVAADPAALTDALRAAHDRHLGMFVAFEDQVNETAEGLRRHIAGGYGKLAGGSKAAMTLLADVLLAHGVAPNILPAGPPKRWSERQGTWVAPPASLTLLVLGDSWVIAEQFLAIAH</sequence>
<accession>A0AAU7AWM8</accession>